<dbReference type="Proteomes" id="UP001372834">
    <property type="component" value="Unassembled WGS sequence"/>
</dbReference>
<accession>A0AAN8S7F7</accession>
<evidence type="ECO:0000313" key="1">
    <source>
        <dbReference type="EMBL" id="KAK6638492.1"/>
    </source>
</evidence>
<protein>
    <submittedName>
        <fullName evidence="1">Uncharacterized protein</fullName>
    </submittedName>
</protein>
<name>A0AAN8S7F7_POLSC</name>
<comment type="caution">
    <text evidence="1">The sequence shown here is derived from an EMBL/GenBank/DDBJ whole genome shotgun (WGS) entry which is preliminary data.</text>
</comment>
<dbReference type="EMBL" id="JAWJWE010000003">
    <property type="protein sequence ID" value="KAK6638492.1"/>
    <property type="molecule type" value="Genomic_DNA"/>
</dbReference>
<organism evidence="1 2">
    <name type="scientific">Polyplax serrata</name>
    <name type="common">Common mouse louse</name>
    <dbReference type="NCBI Taxonomy" id="468196"/>
    <lineage>
        <taxon>Eukaryota</taxon>
        <taxon>Metazoa</taxon>
        <taxon>Ecdysozoa</taxon>
        <taxon>Arthropoda</taxon>
        <taxon>Hexapoda</taxon>
        <taxon>Insecta</taxon>
        <taxon>Pterygota</taxon>
        <taxon>Neoptera</taxon>
        <taxon>Paraneoptera</taxon>
        <taxon>Psocodea</taxon>
        <taxon>Troctomorpha</taxon>
        <taxon>Phthiraptera</taxon>
        <taxon>Anoplura</taxon>
        <taxon>Polyplacidae</taxon>
        <taxon>Polyplax</taxon>
    </lineage>
</organism>
<gene>
    <name evidence="1" type="ORF">RUM43_006759</name>
</gene>
<dbReference type="AlphaFoldDB" id="A0AAN8S7F7"/>
<proteinExistence type="predicted"/>
<evidence type="ECO:0000313" key="2">
    <source>
        <dbReference type="Proteomes" id="UP001372834"/>
    </source>
</evidence>
<reference evidence="1 2" key="1">
    <citation type="submission" date="2023-10" db="EMBL/GenBank/DDBJ databases">
        <title>Genomes of two closely related lineages of the louse Polyplax serrata with different host specificities.</title>
        <authorList>
            <person name="Martinu J."/>
            <person name="Tarabai H."/>
            <person name="Stefka J."/>
            <person name="Hypsa V."/>
        </authorList>
    </citation>
    <scope>NUCLEOTIDE SEQUENCE [LARGE SCALE GENOMIC DNA]</scope>
    <source>
        <strain evidence="1">HR10_N</strain>
    </source>
</reference>
<sequence length="73" mass="8401">MKPQRAQGKSRLHKSSPYRLLALVNAKLTTKQSKETGTDRWRYTKKVTIIPLKSNYKTPEEYDKLVQNGSVGH</sequence>